<sequence length="40" mass="4915">MRIEHLYQADGNLCKLEVQTTKKPLNFFRRAYFTQLRKKK</sequence>
<name>A0A2P2QE44_RHIMU</name>
<evidence type="ECO:0000313" key="1">
    <source>
        <dbReference type="EMBL" id="MBX65249.1"/>
    </source>
</evidence>
<proteinExistence type="predicted"/>
<protein>
    <submittedName>
        <fullName evidence="1">Uncharacterized protein</fullName>
    </submittedName>
</protein>
<dbReference type="AlphaFoldDB" id="A0A2P2QE44"/>
<dbReference type="EMBL" id="GGEC01084765">
    <property type="protein sequence ID" value="MBX65249.1"/>
    <property type="molecule type" value="Transcribed_RNA"/>
</dbReference>
<accession>A0A2P2QE44</accession>
<organism evidence="1">
    <name type="scientific">Rhizophora mucronata</name>
    <name type="common">Asiatic mangrove</name>
    <dbReference type="NCBI Taxonomy" id="61149"/>
    <lineage>
        <taxon>Eukaryota</taxon>
        <taxon>Viridiplantae</taxon>
        <taxon>Streptophyta</taxon>
        <taxon>Embryophyta</taxon>
        <taxon>Tracheophyta</taxon>
        <taxon>Spermatophyta</taxon>
        <taxon>Magnoliopsida</taxon>
        <taxon>eudicotyledons</taxon>
        <taxon>Gunneridae</taxon>
        <taxon>Pentapetalae</taxon>
        <taxon>rosids</taxon>
        <taxon>fabids</taxon>
        <taxon>Malpighiales</taxon>
        <taxon>Rhizophoraceae</taxon>
        <taxon>Rhizophora</taxon>
    </lineage>
</organism>
<reference evidence="1" key="1">
    <citation type="submission" date="2018-02" db="EMBL/GenBank/DDBJ databases">
        <title>Rhizophora mucronata_Transcriptome.</title>
        <authorList>
            <person name="Meera S.P."/>
            <person name="Sreeshan A."/>
            <person name="Augustine A."/>
        </authorList>
    </citation>
    <scope>NUCLEOTIDE SEQUENCE</scope>
    <source>
        <tissue evidence="1">Leaf</tissue>
    </source>
</reference>